<organism evidence="3">
    <name type="scientific">Candidatus Kentrum sp. TUN</name>
    <dbReference type="NCBI Taxonomy" id="2126343"/>
    <lineage>
        <taxon>Bacteria</taxon>
        <taxon>Pseudomonadati</taxon>
        <taxon>Pseudomonadota</taxon>
        <taxon>Gammaproteobacteria</taxon>
        <taxon>Candidatus Kentrum</taxon>
    </lineage>
</organism>
<accession>A0A451AGN1</accession>
<evidence type="ECO:0000313" key="3">
    <source>
        <dbReference type="EMBL" id="VFK65196.1"/>
    </source>
</evidence>
<sequence>MPLCPNVEFLTALYQVAMKVHSPRRIQMRNELHPVPAPNFPMRFAQSAHRHSSMRLPFMLGGKVPHRDGVIPIEGIDNGKG</sequence>
<gene>
    <name evidence="3" type="ORF">BECKTUN1418D_GA0071000_13202</name>
    <name evidence="1" type="ORF">BECKTUN1418E_GA0071001_10012</name>
    <name evidence="2" type="ORF">BECKTUN1418F_GA0071002_10012</name>
</gene>
<dbReference type="AlphaFoldDB" id="A0A451AGN1"/>
<dbReference type="EMBL" id="CAADFV010000001">
    <property type="protein sequence ID" value="VFK50122.1"/>
    <property type="molecule type" value="Genomic_DNA"/>
</dbReference>
<protein>
    <submittedName>
        <fullName evidence="3">Uncharacterized protein</fullName>
    </submittedName>
</protein>
<evidence type="ECO:0000313" key="2">
    <source>
        <dbReference type="EMBL" id="VFK51142.1"/>
    </source>
</evidence>
<name>A0A451AGN1_9GAMM</name>
<evidence type="ECO:0000313" key="1">
    <source>
        <dbReference type="EMBL" id="VFK50122.1"/>
    </source>
</evidence>
<dbReference type="EMBL" id="CAADFX010000320">
    <property type="protein sequence ID" value="VFK65196.1"/>
    <property type="molecule type" value="Genomic_DNA"/>
</dbReference>
<reference evidence="3" key="1">
    <citation type="submission" date="2019-02" db="EMBL/GenBank/DDBJ databases">
        <authorList>
            <person name="Gruber-Vodicka R. H."/>
            <person name="Seah K. B. B."/>
        </authorList>
    </citation>
    <scope>NUCLEOTIDE SEQUENCE</scope>
    <source>
        <strain evidence="3">BECK_BY1</strain>
        <strain evidence="1">BECK_BY2</strain>
        <strain evidence="2">BECK_BY3</strain>
    </source>
</reference>
<proteinExistence type="predicted"/>
<dbReference type="EMBL" id="CAADFY010000001">
    <property type="protein sequence ID" value="VFK51142.1"/>
    <property type="molecule type" value="Genomic_DNA"/>
</dbReference>